<comment type="catalytic activity">
    <reaction evidence="1">
        <text>ATP + protein L-histidine = ADP + protein N-phospho-L-histidine.</text>
        <dbReference type="EC" id="2.7.13.3"/>
    </reaction>
</comment>
<dbReference type="Pfam" id="PF01590">
    <property type="entry name" value="GAF"/>
    <property type="match status" value="1"/>
</dbReference>
<gene>
    <name evidence="8" type="ORF">BFC18_09465</name>
</gene>
<keyword evidence="4" id="KW-0418">Kinase</keyword>
<dbReference type="SUPFAM" id="SSF55874">
    <property type="entry name" value="ATPase domain of HSP90 chaperone/DNA topoisomerase II/histidine kinase"/>
    <property type="match status" value="1"/>
</dbReference>
<dbReference type="Gene3D" id="3.30.565.10">
    <property type="entry name" value="Histidine kinase-like ATPase, C-terminal domain"/>
    <property type="match status" value="1"/>
</dbReference>
<dbReference type="Pfam" id="PF02518">
    <property type="entry name" value="HATPase_c"/>
    <property type="match status" value="1"/>
</dbReference>
<sequence length="534" mass="59145">MIQPPLPENEEARLAELLSYGVLDTQSEDLLDDITSLASEICETPIALISLVDPDRQWFKSKVGLDVDETHRNISFCGHAILKDELMEVNDTLLDKRFHDNPLVTGEPNIRFYAGTPLVTPTGYPLGTLCAIDREPRTLTDLQRNALATLGRSVIAHLELRKQNHVLKQVNTLKARYLSDISHRFKTPLKSICTFSNLLQEESRASALPPLFRHSLGLIEQSGLGLMRAVNSILATEAVAGGVEHAATDYTPTRPFFHHIFHSLEGLAKQKNMTFRGKLDGNVPESLLLDETQLGKVIMKVTGNALQYSQKNMPIEMSVHYYHNELIITVRDNGHGMSDEQLLAFVSNRQNGALPKLVESMRGKLKVKSAPGAGTLVTFSVTVEPVHTKPAPGNNEELDAASSDPIQKIMPLLMKSPRILFVEQDEAHQQEMVTTLADVRLQADLADNEQQAMALIDAQPYDLVIMSASTCSHATLEKVRKHHPCTPLVAVSDELFVDETNRIPADYVTARPLNGDTLSPILSFYLIADGKFTQ</sequence>
<dbReference type="Pfam" id="PF00512">
    <property type="entry name" value="HisKA"/>
    <property type="match status" value="1"/>
</dbReference>
<feature type="domain" description="Response regulatory" evidence="7">
    <location>
        <begin position="418"/>
        <end position="526"/>
    </location>
</feature>
<dbReference type="SMART" id="SM00065">
    <property type="entry name" value="GAF"/>
    <property type="match status" value="1"/>
</dbReference>
<dbReference type="PANTHER" id="PTHR43102">
    <property type="entry name" value="SLR1143 PROTEIN"/>
    <property type="match status" value="1"/>
</dbReference>
<evidence type="ECO:0000259" key="6">
    <source>
        <dbReference type="PROSITE" id="PS50109"/>
    </source>
</evidence>
<dbReference type="EC" id="2.7.13.3" evidence="2"/>
<dbReference type="SUPFAM" id="SSF52172">
    <property type="entry name" value="CheY-like"/>
    <property type="match status" value="1"/>
</dbReference>
<dbReference type="InterPro" id="IPR003661">
    <property type="entry name" value="HisK_dim/P_dom"/>
</dbReference>
<dbReference type="Gene3D" id="3.30.450.40">
    <property type="match status" value="1"/>
</dbReference>
<reference evidence="8 9" key="1">
    <citation type="submission" date="2016-08" db="EMBL/GenBank/DDBJ databases">
        <authorList>
            <person name="Seilhamer J.J."/>
        </authorList>
    </citation>
    <scope>NUCLEOTIDE SEQUENCE [LARGE SCALE GENOMIC DNA]</scope>
    <source>
        <strain evidence="8 9">KCTC 42603</strain>
    </source>
</reference>
<dbReference type="InterPro" id="IPR003018">
    <property type="entry name" value="GAF"/>
</dbReference>
<dbReference type="CDD" id="cd00082">
    <property type="entry name" value="HisKA"/>
    <property type="match status" value="1"/>
</dbReference>
<evidence type="ECO:0000313" key="8">
    <source>
        <dbReference type="EMBL" id="OFC71370.1"/>
    </source>
</evidence>
<dbReference type="SUPFAM" id="SSF55781">
    <property type="entry name" value="GAF domain-like"/>
    <property type="match status" value="1"/>
</dbReference>
<dbReference type="SMART" id="SM00388">
    <property type="entry name" value="HisKA"/>
    <property type="match status" value="1"/>
</dbReference>
<organism evidence="8 9">
    <name type="scientific">Alteromonas confluentis</name>
    <dbReference type="NCBI Taxonomy" id="1656094"/>
    <lineage>
        <taxon>Bacteria</taxon>
        <taxon>Pseudomonadati</taxon>
        <taxon>Pseudomonadota</taxon>
        <taxon>Gammaproteobacteria</taxon>
        <taxon>Alteromonadales</taxon>
        <taxon>Alteromonadaceae</taxon>
        <taxon>Alteromonas/Salinimonas group</taxon>
        <taxon>Alteromonas</taxon>
    </lineage>
</organism>
<dbReference type="InterPro" id="IPR029016">
    <property type="entry name" value="GAF-like_dom_sf"/>
</dbReference>
<dbReference type="OrthoDB" id="9812358at2"/>
<dbReference type="PANTHER" id="PTHR43102:SF2">
    <property type="entry name" value="GAF DOMAIN-CONTAINING PROTEIN"/>
    <property type="match status" value="1"/>
</dbReference>
<dbReference type="InterPro" id="IPR036097">
    <property type="entry name" value="HisK_dim/P_sf"/>
</dbReference>
<evidence type="ECO:0000256" key="4">
    <source>
        <dbReference type="ARBA" id="ARBA00022777"/>
    </source>
</evidence>
<dbReference type="AlphaFoldDB" id="A0A1E7ZD00"/>
<keyword evidence="9" id="KW-1185">Reference proteome</keyword>
<dbReference type="SUPFAM" id="SSF47384">
    <property type="entry name" value="Homodimeric domain of signal transducing histidine kinase"/>
    <property type="match status" value="1"/>
</dbReference>
<dbReference type="PROSITE" id="PS50110">
    <property type="entry name" value="RESPONSE_REGULATORY"/>
    <property type="match status" value="1"/>
</dbReference>
<dbReference type="InterPro" id="IPR001789">
    <property type="entry name" value="Sig_transdc_resp-reg_receiver"/>
</dbReference>
<dbReference type="STRING" id="1656094.BFC18_09465"/>
<evidence type="ECO:0000256" key="5">
    <source>
        <dbReference type="PROSITE-ProRule" id="PRU00169"/>
    </source>
</evidence>
<dbReference type="InterPro" id="IPR011006">
    <property type="entry name" value="CheY-like_superfamily"/>
</dbReference>
<comment type="caution">
    <text evidence="5">Lacks conserved residue(s) required for the propagation of feature annotation.</text>
</comment>
<evidence type="ECO:0000256" key="2">
    <source>
        <dbReference type="ARBA" id="ARBA00012438"/>
    </source>
</evidence>
<dbReference type="EMBL" id="MDHN01000015">
    <property type="protein sequence ID" value="OFC71370.1"/>
    <property type="molecule type" value="Genomic_DNA"/>
</dbReference>
<accession>A0A1E7ZD00</accession>
<dbReference type="CDD" id="cd00075">
    <property type="entry name" value="HATPase"/>
    <property type="match status" value="1"/>
</dbReference>
<evidence type="ECO:0000259" key="7">
    <source>
        <dbReference type="PROSITE" id="PS50110"/>
    </source>
</evidence>
<dbReference type="Proteomes" id="UP000175691">
    <property type="component" value="Unassembled WGS sequence"/>
</dbReference>
<dbReference type="InterPro" id="IPR005467">
    <property type="entry name" value="His_kinase_dom"/>
</dbReference>
<evidence type="ECO:0000313" key="9">
    <source>
        <dbReference type="Proteomes" id="UP000175691"/>
    </source>
</evidence>
<feature type="domain" description="Histidine kinase" evidence="6">
    <location>
        <begin position="180"/>
        <end position="385"/>
    </location>
</feature>
<dbReference type="Gene3D" id="1.10.287.130">
    <property type="match status" value="1"/>
</dbReference>
<dbReference type="SMART" id="SM00387">
    <property type="entry name" value="HATPase_c"/>
    <property type="match status" value="1"/>
</dbReference>
<comment type="caution">
    <text evidence="8">The sequence shown here is derived from an EMBL/GenBank/DDBJ whole genome shotgun (WGS) entry which is preliminary data.</text>
</comment>
<proteinExistence type="predicted"/>
<dbReference type="InterPro" id="IPR036890">
    <property type="entry name" value="HATPase_C_sf"/>
</dbReference>
<evidence type="ECO:0000256" key="1">
    <source>
        <dbReference type="ARBA" id="ARBA00000085"/>
    </source>
</evidence>
<dbReference type="GO" id="GO:0000155">
    <property type="term" value="F:phosphorelay sensor kinase activity"/>
    <property type="evidence" value="ECO:0007669"/>
    <property type="project" value="InterPro"/>
</dbReference>
<dbReference type="InterPro" id="IPR003594">
    <property type="entry name" value="HATPase_dom"/>
</dbReference>
<evidence type="ECO:0000256" key="3">
    <source>
        <dbReference type="ARBA" id="ARBA00022679"/>
    </source>
</evidence>
<dbReference type="RefSeq" id="WP_070125063.1">
    <property type="nucleotide sequence ID" value="NZ_MDHN01000015.1"/>
</dbReference>
<dbReference type="PROSITE" id="PS50109">
    <property type="entry name" value="HIS_KIN"/>
    <property type="match status" value="1"/>
</dbReference>
<dbReference type="Gene3D" id="3.40.50.2300">
    <property type="match status" value="1"/>
</dbReference>
<keyword evidence="3" id="KW-0808">Transferase</keyword>
<name>A0A1E7ZD00_9ALTE</name>
<protein>
    <recommendedName>
        <fullName evidence="2">histidine kinase</fullName>
        <ecNumber evidence="2">2.7.13.3</ecNumber>
    </recommendedName>
</protein>